<dbReference type="Proteomes" id="UP000765509">
    <property type="component" value="Unassembled WGS sequence"/>
</dbReference>
<feature type="region of interest" description="Disordered" evidence="1">
    <location>
        <begin position="20"/>
        <end position="69"/>
    </location>
</feature>
<evidence type="ECO:0000256" key="1">
    <source>
        <dbReference type="SAM" id="MobiDB-lite"/>
    </source>
</evidence>
<comment type="caution">
    <text evidence="2">The sequence shown here is derived from an EMBL/GenBank/DDBJ whole genome shotgun (WGS) entry which is preliminary data.</text>
</comment>
<gene>
    <name evidence="2" type="ORF">O181_030015</name>
</gene>
<evidence type="ECO:0000313" key="3">
    <source>
        <dbReference type="Proteomes" id="UP000765509"/>
    </source>
</evidence>
<reference evidence="2" key="1">
    <citation type="submission" date="2021-03" db="EMBL/GenBank/DDBJ databases">
        <title>Draft genome sequence of rust myrtle Austropuccinia psidii MF-1, a brazilian biotype.</title>
        <authorList>
            <person name="Quecine M.C."/>
            <person name="Pachon D.M.R."/>
            <person name="Bonatelli M.L."/>
            <person name="Correr F.H."/>
            <person name="Franceschini L.M."/>
            <person name="Leite T.F."/>
            <person name="Margarido G.R.A."/>
            <person name="Almeida C.A."/>
            <person name="Ferrarezi J.A."/>
            <person name="Labate C.A."/>
        </authorList>
    </citation>
    <scope>NUCLEOTIDE SEQUENCE</scope>
    <source>
        <strain evidence="2">MF-1</strain>
    </source>
</reference>
<proteinExistence type="predicted"/>
<feature type="compositionally biased region" description="Acidic residues" evidence="1">
    <location>
        <begin position="41"/>
        <end position="55"/>
    </location>
</feature>
<evidence type="ECO:0000313" key="2">
    <source>
        <dbReference type="EMBL" id="MBW0490300.1"/>
    </source>
</evidence>
<dbReference type="EMBL" id="AVOT02010505">
    <property type="protein sequence ID" value="MBW0490300.1"/>
    <property type="molecule type" value="Genomic_DNA"/>
</dbReference>
<dbReference type="OrthoDB" id="2691415at2759"/>
<organism evidence="2 3">
    <name type="scientific">Austropuccinia psidii MF-1</name>
    <dbReference type="NCBI Taxonomy" id="1389203"/>
    <lineage>
        <taxon>Eukaryota</taxon>
        <taxon>Fungi</taxon>
        <taxon>Dikarya</taxon>
        <taxon>Basidiomycota</taxon>
        <taxon>Pucciniomycotina</taxon>
        <taxon>Pucciniomycetes</taxon>
        <taxon>Pucciniales</taxon>
        <taxon>Sphaerophragmiaceae</taxon>
        <taxon>Austropuccinia</taxon>
    </lineage>
</organism>
<name>A0A9Q3H5S4_9BASI</name>
<accession>A0A9Q3H5S4</accession>
<sequence>MEGEEPSRREGMKLRISRSFSGFLGGYPGISQGPRSRSGEESVEEEGYEENEVEDSLAGAPETSEAPNIALSTQPLISQAEPNFLKMMEKMTQFIARLTQEVSPRDNSRGPEFKTPSMKATDLFDSTQAHKWRLFIQSCQFIFHNDPENLFSDRNKALYSDLFLTGRGGKWIEPCISDISNEDPSNLLNNWSFFKTQLFTVFGNFTEVKKMNKSLIISG</sequence>
<protein>
    <submittedName>
        <fullName evidence="2">Uncharacterized protein</fullName>
    </submittedName>
</protein>
<keyword evidence="3" id="KW-1185">Reference proteome</keyword>
<dbReference type="AlphaFoldDB" id="A0A9Q3H5S4"/>